<dbReference type="PANTHER" id="PTHR14269:SF60">
    <property type="entry name" value="CARDIOLIPIN SYNTHASE (CMP-FORMING)"/>
    <property type="match status" value="1"/>
</dbReference>
<comment type="similarity">
    <text evidence="3 13">Belongs to the CDP-alcohol phosphatidyltransferase class-I family.</text>
</comment>
<dbReference type="OrthoDB" id="10020554at2759"/>
<keyword evidence="7" id="KW-0809">Transit peptide</keyword>
<dbReference type="FunFam" id="1.20.120.1760:FF:000020">
    <property type="entry name" value="cardiolipin synthase (CMP-forming), mitochondrial"/>
    <property type="match status" value="1"/>
</dbReference>
<keyword evidence="4" id="KW-0444">Lipid biosynthesis</keyword>
<dbReference type="GO" id="GO:0005739">
    <property type="term" value="C:mitochondrion"/>
    <property type="evidence" value="ECO:0007669"/>
    <property type="project" value="TreeGrafter"/>
</dbReference>
<dbReference type="GO" id="GO:0043337">
    <property type="term" value="F:cardiolipin synthase (CMP-forming)"/>
    <property type="evidence" value="ECO:0007669"/>
    <property type="project" value="TreeGrafter"/>
</dbReference>
<gene>
    <name evidence="15" type="ORF">C5167_043012</name>
</gene>
<comment type="subcellular location">
    <subcellularLocation>
        <location evidence="2">Membrane</location>
        <topology evidence="2">Multi-pass membrane protein</topology>
    </subcellularLocation>
</comment>
<keyword evidence="10" id="KW-0472">Membrane</keyword>
<evidence type="ECO:0000256" key="13">
    <source>
        <dbReference type="RuleBase" id="RU003750"/>
    </source>
</evidence>
<keyword evidence="9" id="KW-0443">Lipid metabolism</keyword>
<dbReference type="AlphaFoldDB" id="A0A4Y7L649"/>
<keyword evidence="16" id="KW-1185">Reference proteome</keyword>
<evidence type="ECO:0000256" key="11">
    <source>
        <dbReference type="ARBA" id="ARBA00023209"/>
    </source>
</evidence>
<evidence type="ECO:0000256" key="7">
    <source>
        <dbReference type="ARBA" id="ARBA00022946"/>
    </source>
</evidence>
<evidence type="ECO:0000256" key="3">
    <source>
        <dbReference type="ARBA" id="ARBA00010441"/>
    </source>
</evidence>
<dbReference type="EMBL" id="CM010724">
    <property type="protein sequence ID" value="RZC80427.1"/>
    <property type="molecule type" value="Genomic_DNA"/>
</dbReference>
<evidence type="ECO:0000256" key="12">
    <source>
        <dbReference type="ARBA" id="ARBA00023264"/>
    </source>
</evidence>
<dbReference type="PROSITE" id="PS00379">
    <property type="entry name" value="CDP_ALCOHOL_P_TRANSF"/>
    <property type="match status" value="1"/>
</dbReference>
<dbReference type="STRING" id="3469.A0A4Y7L649"/>
<evidence type="ECO:0000256" key="14">
    <source>
        <dbReference type="SAM" id="MobiDB-lite"/>
    </source>
</evidence>
<accession>A0A4Y7L649</accession>
<evidence type="ECO:0000256" key="9">
    <source>
        <dbReference type="ARBA" id="ARBA00023098"/>
    </source>
</evidence>
<protein>
    <recommendedName>
        <fullName evidence="17">CDP-diacylglycerol--glycerol-3-phosphate 3-phosphatidyltransferase</fullName>
    </recommendedName>
</protein>
<proteinExistence type="inferred from homology"/>
<reference evidence="15 16" key="1">
    <citation type="journal article" date="2018" name="Science">
        <title>The opium poppy genome and morphinan production.</title>
        <authorList>
            <person name="Guo L."/>
            <person name="Winzer T."/>
            <person name="Yang X."/>
            <person name="Li Y."/>
            <person name="Ning Z."/>
            <person name="He Z."/>
            <person name="Teodor R."/>
            <person name="Lu Y."/>
            <person name="Bowser T.A."/>
            <person name="Graham I.A."/>
            <person name="Ye K."/>
        </authorList>
    </citation>
    <scope>NUCLEOTIDE SEQUENCE [LARGE SCALE GENOMIC DNA]</scope>
    <source>
        <strain evidence="16">cv. HN1</strain>
        <tissue evidence="15">Leaves</tissue>
    </source>
</reference>
<evidence type="ECO:0000256" key="8">
    <source>
        <dbReference type="ARBA" id="ARBA00022989"/>
    </source>
</evidence>
<evidence type="ECO:0000256" key="4">
    <source>
        <dbReference type="ARBA" id="ARBA00022516"/>
    </source>
</evidence>
<dbReference type="Pfam" id="PF01066">
    <property type="entry name" value="CDP-OH_P_transf"/>
    <property type="match status" value="1"/>
</dbReference>
<dbReference type="PANTHER" id="PTHR14269">
    <property type="entry name" value="CDP-DIACYLGLYCEROL--GLYCEROL-3-PHOSPHATE 3-PHOSPHATIDYLTRANSFERASE-RELATED"/>
    <property type="match status" value="1"/>
</dbReference>
<feature type="compositionally biased region" description="Polar residues" evidence="14">
    <location>
        <begin position="102"/>
        <end position="113"/>
    </location>
</feature>
<evidence type="ECO:0000313" key="16">
    <source>
        <dbReference type="Proteomes" id="UP000316621"/>
    </source>
</evidence>
<comment type="cofactor">
    <cofactor evidence="1">
        <name>Mn(2+)</name>
        <dbReference type="ChEBI" id="CHEBI:29035"/>
    </cofactor>
</comment>
<keyword evidence="11" id="KW-0594">Phospholipid biosynthesis</keyword>
<dbReference type="GO" id="GO:0032049">
    <property type="term" value="P:cardiolipin biosynthetic process"/>
    <property type="evidence" value="ECO:0007669"/>
    <property type="project" value="TreeGrafter"/>
</dbReference>
<keyword evidence="12" id="KW-1208">Phospholipid metabolism</keyword>
<keyword evidence="5 13" id="KW-0808">Transferase</keyword>
<organism evidence="15 16">
    <name type="scientific">Papaver somniferum</name>
    <name type="common">Opium poppy</name>
    <dbReference type="NCBI Taxonomy" id="3469"/>
    <lineage>
        <taxon>Eukaryota</taxon>
        <taxon>Viridiplantae</taxon>
        <taxon>Streptophyta</taxon>
        <taxon>Embryophyta</taxon>
        <taxon>Tracheophyta</taxon>
        <taxon>Spermatophyta</taxon>
        <taxon>Magnoliopsida</taxon>
        <taxon>Ranunculales</taxon>
        <taxon>Papaveraceae</taxon>
        <taxon>Papaveroideae</taxon>
        <taxon>Papaver</taxon>
    </lineage>
</organism>
<dbReference type="InterPro" id="IPR050324">
    <property type="entry name" value="CDP-alcohol_PTase-I"/>
</dbReference>
<dbReference type="InterPro" id="IPR000462">
    <property type="entry name" value="CDP-OH_P_trans"/>
</dbReference>
<feature type="region of interest" description="Disordered" evidence="14">
    <location>
        <begin position="87"/>
        <end position="113"/>
    </location>
</feature>
<dbReference type="InterPro" id="IPR048254">
    <property type="entry name" value="CDP_ALCOHOL_P_TRANSF_CS"/>
</dbReference>
<dbReference type="InterPro" id="IPR043130">
    <property type="entry name" value="CDP-OH_PTrfase_TM_dom"/>
</dbReference>
<dbReference type="GO" id="GO:0016020">
    <property type="term" value="C:membrane"/>
    <property type="evidence" value="ECO:0007669"/>
    <property type="project" value="UniProtKB-SubCell"/>
</dbReference>
<evidence type="ECO:0000256" key="2">
    <source>
        <dbReference type="ARBA" id="ARBA00004141"/>
    </source>
</evidence>
<dbReference type="Gramene" id="RZC80427">
    <property type="protein sequence ID" value="RZC80427"/>
    <property type="gene ID" value="C5167_043012"/>
</dbReference>
<evidence type="ECO:0000256" key="5">
    <source>
        <dbReference type="ARBA" id="ARBA00022679"/>
    </source>
</evidence>
<dbReference type="Gene3D" id="1.20.120.1760">
    <property type="match status" value="1"/>
</dbReference>
<keyword evidence="8" id="KW-1133">Transmembrane helix</keyword>
<sequence length="344" mass="37729">MAGYRLLRTIIKNPKSRSLQNLYSSSSAGFHSLSTTPPISSSFSSNSRFLSPFSRCFQFSDPMCLSSPPLQSAMLLFLHGEAVHRKKTEESSDSNVNKKKSGSSCSSELGVESTSSVPRLVDAIDQKESSTNVDTNEGFVNLPNMISMSRLISGPFLGWMIMNEWYLPAFVGLAVSGATDWLDGYVARKMGINSVVGSYLDPLADKVLIGSVAVAMVKMDLLPSWLVGLVLFRDVGLVGGALYQRATTLGWQWKSWSEFTNLDGTHRRKMEPLFLSKVNTVFQLVLVAAALLQPEFGTLETEECIKYLSWLVAATTAASTVAYGAQYYRHRSMVHAGGSFPRSK</sequence>
<evidence type="ECO:0000313" key="15">
    <source>
        <dbReference type="EMBL" id="RZC80427.1"/>
    </source>
</evidence>
<keyword evidence="6" id="KW-0812">Transmembrane</keyword>
<evidence type="ECO:0000256" key="6">
    <source>
        <dbReference type="ARBA" id="ARBA00022692"/>
    </source>
</evidence>
<dbReference type="Proteomes" id="UP000316621">
    <property type="component" value="Chromosome 10"/>
</dbReference>
<evidence type="ECO:0008006" key="17">
    <source>
        <dbReference type="Google" id="ProtNLM"/>
    </source>
</evidence>
<evidence type="ECO:0000256" key="1">
    <source>
        <dbReference type="ARBA" id="ARBA00001936"/>
    </source>
</evidence>
<name>A0A4Y7L649_PAPSO</name>
<evidence type="ECO:0000256" key="10">
    <source>
        <dbReference type="ARBA" id="ARBA00023136"/>
    </source>
</evidence>